<keyword evidence="9" id="KW-1185">Reference proteome</keyword>
<comment type="subcellular location">
    <subcellularLocation>
        <location evidence="1 6">Cell membrane</location>
        <topology evidence="1 6">Multi-pass membrane protein</topology>
    </subcellularLocation>
</comment>
<feature type="transmembrane region" description="Helical" evidence="6">
    <location>
        <begin position="161"/>
        <end position="180"/>
    </location>
</feature>
<evidence type="ECO:0000259" key="7">
    <source>
        <dbReference type="Pfam" id="PF09335"/>
    </source>
</evidence>
<evidence type="ECO:0000256" key="6">
    <source>
        <dbReference type="RuleBase" id="RU366058"/>
    </source>
</evidence>
<name>A0ABU5IUS2_9BACI</name>
<sequence length="185" mass="20336">MDLNIEIFSNHPILAILISLIASVIISIAGILPSTFITAGNIAYFGFSNGLILSILGEALGAIVSFYLYRKGINKFTHSKTKTINNKLLRKLRETNNVYGFILVIALRIFPFVPSGLVTLTAAVSKMSLVVFSIASTLGKIPALYIEALSIHTVLSWKQEYQLVAVITTLILILICFLYSKNKRS</sequence>
<proteinExistence type="inferred from homology"/>
<evidence type="ECO:0000256" key="2">
    <source>
        <dbReference type="ARBA" id="ARBA00022475"/>
    </source>
</evidence>
<evidence type="ECO:0000256" key="5">
    <source>
        <dbReference type="ARBA" id="ARBA00023136"/>
    </source>
</evidence>
<dbReference type="PANTHER" id="PTHR12677:SF55">
    <property type="entry name" value="UNDECAPRENYL PHOSPHATE TRANSPORTER SAOUHSC_00901-RELATED"/>
    <property type="match status" value="1"/>
</dbReference>
<organism evidence="8 9">
    <name type="scientific">Robertmurraya mangrovi</name>
    <dbReference type="NCBI Taxonomy" id="3098077"/>
    <lineage>
        <taxon>Bacteria</taxon>
        <taxon>Bacillati</taxon>
        <taxon>Bacillota</taxon>
        <taxon>Bacilli</taxon>
        <taxon>Bacillales</taxon>
        <taxon>Bacillaceae</taxon>
        <taxon>Robertmurraya</taxon>
    </lineage>
</organism>
<keyword evidence="8" id="KW-0614">Plasmid</keyword>
<feature type="domain" description="VTT" evidence="7">
    <location>
        <begin position="32"/>
        <end position="151"/>
    </location>
</feature>
<evidence type="ECO:0000313" key="9">
    <source>
        <dbReference type="Proteomes" id="UP001290455"/>
    </source>
</evidence>
<dbReference type="InterPro" id="IPR032816">
    <property type="entry name" value="VTT_dom"/>
</dbReference>
<keyword evidence="2 6" id="KW-1003">Cell membrane</keyword>
<evidence type="ECO:0000256" key="4">
    <source>
        <dbReference type="ARBA" id="ARBA00022989"/>
    </source>
</evidence>
<keyword evidence="5 6" id="KW-0472">Membrane</keyword>
<evidence type="ECO:0000256" key="1">
    <source>
        <dbReference type="ARBA" id="ARBA00004651"/>
    </source>
</evidence>
<protein>
    <recommendedName>
        <fullName evidence="6">TVP38/TMEM64 family membrane protein</fullName>
    </recommendedName>
</protein>
<reference evidence="8 9" key="1">
    <citation type="submission" date="2023-11" db="EMBL/GenBank/DDBJ databases">
        <title>Bacillus jintuensis, isolated from a mudflat on the Beibu Gulf coast.</title>
        <authorList>
            <person name="Li M."/>
        </authorList>
    </citation>
    <scope>NUCLEOTIDE SEQUENCE [LARGE SCALE GENOMIC DNA]</scope>
    <source>
        <strain evidence="8 9">31A1R</strain>
        <plasmid evidence="8">unnamed</plasmid>
    </source>
</reference>
<feature type="transmembrane region" description="Helical" evidence="6">
    <location>
        <begin position="12"/>
        <end position="36"/>
    </location>
</feature>
<accession>A0ABU5IUS2</accession>
<dbReference type="InterPro" id="IPR015414">
    <property type="entry name" value="TMEM64"/>
</dbReference>
<comment type="similarity">
    <text evidence="6">Belongs to the TVP38/TMEM64 family.</text>
</comment>
<dbReference type="EMBL" id="JAXOFX010000002">
    <property type="protein sequence ID" value="MDZ5470902.1"/>
    <property type="molecule type" value="Genomic_DNA"/>
</dbReference>
<dbReference type="PANTHER" id="PTHR12677">
    <property type="entry name" value="GOLGI APPARATUS MEMBRANE PROTEIN TVP38-RELATED"/>
    <property type="match status" value="1"/>
</dbReference>
<geneLocation type="plasmid" evidence="8">
    <name>unnamed</name>
</geneLocation>
<dbReference type="RefSeq" id="WP_322445442.1">
    <property type="nucleotide sequence ID" value="NZ_JAXOFX010000002.1"/>
</dbReference>
<keyword evidence="3 6" id="KW-0812">Transmembrane</keyword>
<feature type="transmembrane region" description="Helical" evidence="6">
    <location>
        <begin position="98"/>
        <end position="123"/>
    </location>
</feature>
<gene>
    <name evidence="8" type="ORF">SM124_03960</name>
</gene>
<evidence type="ECO:0000256" key="3">
    <source>
        <dbReference type="ARBA" id="ARBA00022692"/>
    </source>
</evidence>
<evidence type="ECO:0000313" key="8">
    <source>
        <dbReference type="EMBL" id="MDZ5470902.1"/>
    </source>
</evidence>
<feature type="transmembrane region" description="Helical" evidence="6">
    <location>
        <begin position="42"/>
        <end position="69"/>
    </location>
</feature>
<dbReference type="Proteomes" id="UP001290455">
    <property type="component" value="Unassembled WGS sequence"/>
</dbReference>
<keyword evidence="4 6" id="KW-1133">Transmembrane helix</keyword>
<comment type="caution">
    <text evidence="8">The sequence shown here is derived from an EMBL/GenBank/DDBJ whole genome shotgun (WGS) entry which is preliminary data.</text>
</comment>
<dbReference type="Pfam" id="PF09335">
    <property type="entry name" value="VTT_dom"/>
    <property type="match status" value="1"/>
</dbReference>
<comment type="caution">
    <text evidence="6">Lacks conserved residue(s) required for the propagation of feature annotation.</text>
</comment>